<reference evidence="1" key="1">
    <citation type="journal article" date="2020" name="Stud. Mycol.">
        <title>101 Dothideomycetes genomes: a test case for predicting lifestyles and emergence of pathogens.</title>
        <authorList>
            <person name="Haridas S."/>
            <person name="Albert R."/>
            <person name="Binder M."/>
            <person name="Bloem J."/>
            <person name="Labutti K."/>
            <person name="Salamov A."/>
            <person name="Andreopoulos B."/>
            <person name="Baker S."/>
            <person name="Barry K."/>
            <person name="Bills G."/>
            <person name="Bluhm B."/>
            <person name="Cannon C."/>
            <person name="Castanera R."/>
            <person name="Culley D."/>
            <person name="Daum C."/>
            <person name="Ezra D."/>
            <person name="Gonzalez J."/>
            <person name="Henrissat B."/>
            <person name="Kuo A."/>
            <person name="Liang C."/>
            <person name="Lipzen A."/>
            <person name="Lutzoni F."/>
            <person name="Magnuson J."/>
            <person name="Mondo S."/>
            <person name="Nolan M."/>
            <person name="Ohm R."/>
            <person name="Pangilinan J."/>
            <person name="Park H.-J."/>
            <person name="Ramirez L."/>
            <person name="Alfaro M."/>
            <person name="Sun H."/>
            <person name="Tritt A."/>
            <person name="Yoshinaga Y."/>
            <person name="Zwiers L.-H."/>
            <person name="Turgeon B."/>
            <person name="Goodwin S."/>
            <person name="Spatafora J."/>
            <person name="Crous P."/>
            <person name="Grigoriev I."/>
        </authorList>
    </citation>
    <scope>NUCLEOTIDE SEQUENCE</scope>
    <source>
        <strain evidence="1">CBS 130266</strain>
    </source>
</reference>
<dbReference type="AlphaFoldDB" id="A0A9P4NKC8"/>
<protein>
    <recommendedName>
        <fullName evidence="3">F-box domain-containing protein</fullName>
    </recommendedName>
</protein>
<evidence type="ECO:0008006" key="3">
    <source>
        <dbReference type="Google" id="ProtNLM"/>
    </source>
</evidence>
<sequence>MPSHIPNEITTMIAEKIDVQDDIDVLYNFRLANRTFAACASKPCQDLFQHIVILLHPRSLRRLRDIISSPALCDAVLKISISTRCYPQPHELVAAGIDPHLVKDLKKLSVEQRDFWMLSDFSNDSYGPLACEISEILQNFTKCHALGLTDRTGMFFHKKHDDYCNDDCLAWFPEGNLGGLLGLT</sequence>
<keyword evidence="2" id="KW-1185">Reference proteome</keyword>
<evidence type="ECO:0000313" key="1">
    <source>
        <dbReference type="EMBL" id="KAF2424855.1"/>
    </source>
</evidence>
<dbReference type="EMBL" id="MU007073">
    <property type="protein sequence ID" value="KAF2424855.1"/>
    <property type="molecule type" value="Genomic_DNA"/>
</dbReference>
<gene>
    <name evidence="1" type="ORF">EJ08DRAFT_736994</name>
</gene>
<proteinExistence type="predicted"/>
<accession>A0A9P4NKC8</accession>
<name>A0A9P4NKC8_9PEZI</name>
<evidence type="ECO:0000313" key="2">
    <source>
        <dbReference type="Proteomes" id="UP000800235"/>
    </source>
</evidence>
<dbReference type="Proteomes" id="UP000800235">
    <property type="component" value="Unassembled WGS sequence"/>
</dbReference>
<organism evidence="1 2">
    <name type="scientific">Tothia fuscella</name>
    <dbReference type="NCBI Taxonomy" id="1048955"/>
    <lineage>
        <taxon>Eukaryota</taxon>
        <taxon>Fungi</taxon>
        <taxon>Dikarya</taxon>
        <taxon>Ascomycota</taxon>
        <taxon>Pezizomycotina</taxon>
        <taxon>Dothideomycetes</taxon>
        <taxon>Pleosporomycetidae</taxon>
        <taxon>Venturiales</taxon>
        <taxon>Cylindrosympodiaceae</taxon>
        <taxon>Tothia</taxon>
    </lineage>
</organism>
<comment type="caution">
    <text evidence="1">The sequence shown here is derived from an EMBL/GenBank/DDBJ whole genome shotgun (WGS) entry which is preliminary data.</text>
</comment>